<protein>
    <submittedName>
        <fullName evidence="1">Uncharacterized protein</fullName>
    </submittedName>
</protein>
<gene>
    <name evidence="1" type="ORF">EDC05_006584</name>
</gene>
<proteinExistence type="predicted"/>
<dbReference type="Proteomes" id="UP001151295">
    <property type="component" value="Unassembled WGS sequence"/>
</dbReference>
<feature type="non-terminal residue" evidence="1">
    <location>
        <position position="1"/>
    </location>
</feature>
<evidence type="ECO:0000313" key="2">
    <source>
        <dbReference type="Proteomes" id="UP001151295"/>
    </source>
</evidence>
<reference evidence="1" key="1">
    <citation type="submission" date="2022-07" db="EMBL/GenBank/DDBJ databases">
        <title>Phylogenomic reconstructions and comparative analyses of Kickxellomycotina fungi.</title>
        <authorList>
            <person name="Reynolds N.K."/>
            <person name="Stajich J.E."/>
            <person name="Barry K."/>
            <person name="Grigoriev I.V."/>
            <person name="Crous P."/>
            <person name="Smith M.E."/>
        </authorList>
    </citation>
    <scope>NUCLEOTIDE SEQUENCE</scope>
    <source>
        <strain evidence="1">BCRC 34882</strain>
    </source>
</reference>
<comment type="caution">
    <text evidence="1">The sequence shown here is derived from an EMBL/GenBank/DDBJ whole genome shotgun (WGS) entry which is preliminary data.</text>
</comment>
<keyword evidence="2" id="KW-1185">Reference proteome</keyword>
<evidence type="ECO:0000313" key="1">
    <source>
        <dbReference type="EMBL" id="KAJ1984700.1"/>
    </source>
</evidence>
<feature type="non-terminal residue" evidence="1">
    <location>
        <position position="138"/>
    </location>
</feature>
<accession>A0ABQ8PCY9</accession>
<dbReference type="EMBL" id="JANBQD010000347">
    <property type="protein sequence ID" value="KAJ1984700.1"/>
    <property type="molecule type" value="Genomic_DNA"/>
</dbReference>
<organism evidence="1 2">
    <name type="scientific">Coemansia umbellata</name>
    <dbReference type="NCBI Taxonomy" id="1424467"/>
    <lineage>
        <taxon>Eukaryota</taxon>
        <taxon>Fungi</taxon>
        <taxon>Fungi incertae sedis</taxon>
        <taxon>Zoopagomycota</taxon>
        <taxon>Kickxellomycotina</taxon>
        <taxon>Kickxellomycetes</taxon>
        <taxon>Kickxellales</taxon>
        <taxon>Kickxellaceae</taxon>
        <taxon>Coemansia</taxon>
    </lineage>
</organism>
<sequence length="138" mass="15182">YEEMVKDKDGMVINWDELSNPRVAAAYKTNLDIFHTDADSELPVNMKILESNLQDGDGLVFDIVQAETMHEEIAWPMPNASSFKGPLYCQGVVAKEVVKAAIMAYASQLTQMGADPALMASTECFPDKPIDKPANNVD</sequence>
<name>A0ABQ8PCY9_9FUNG</name>